<evidence type="ECO:0000313" key="3">
    <source>
        <dbReference type="EMBL" id="OMJ27576.1"/>
    </source>
</evidence>
<organism evidence="3 4">
    <name type="scientific">Smittium culicis</name>
    <dbReference type="NCBI Taxonomy" id="133412"/>
    <lineage>
        <taxon>Eukaryota</taxon>
        <taxon>Fungi</taxon>
        <taxon>Fungi incertae sedis</taxon>
        <taxon>Zoopagomycota</taxon>
        <taxon>Kickxellomycotina</taxon>
        <taxon>Harpellomycetes</taxon>
        <taxon>Harpellales</taxon>
        <taxon>Legeriomycetaceae</taxon>
        <taxon>Smittium</taxon>
    </lineage>
</organism>
<reference evidence="4" key="1">
    <citation type="submission" date="2017-01" db="EMBL/GenBank/DDBJ databases">
        <authorList>
            <person name="Wang Y."/>
            <person name="White M."/>
            <person name="Kvist S."/>
            <person name="Moncalvo J.-M."/>
        </authorList>
    </citation>
    <scope>NUCLEOTIDE SEQUENCE [LARGE SCALE GENOMIC DNA]</scope>
    <source>
        <strain evidence="4">ID-206-W2</strain>
    </source>
</reference>
<dbReference type="PANTHER" id="PTHR15350:SF2">
    <property type="entry name" value="EUKARYOTIC TRANSLATION INITIATION FACTOR 3 SUBUNIT M"/>
    <property type="match status" value="1"/>
</dbReference>
<accession>A0A1R1YLH9</accession>
<feature type="domain" description="PCI" evidence="2">
    <location>
        <begin position="177"/>
        <end position="362"/>
    </location>
</feature>
<keyword evidence="3" id="KW-0396">Initiation factor</keyword>
<dbReference type="Proteomes" id="UP000187429">
    <property type="component" value="Unassembled WGS sequence"/>
</dbReference>
<gene>
    <name evidence="3" type="ORF">AYI69_g2981</name>
</gene>
<evidence type="ECO:0000259" key="2">
    <source>
        <dbReference type="PROSITE" id="PS50250"/>
    </source>
</evidence>
<proteinExistence type="inferred from homology"/>
<comment type="caution">
    <text evidence="3">The sequence shown here is derived from an EMBL/GenBank/DDBJ whole genome shotgun (WGS) entry which is preliminary data.</text>
</comment>
<dbReference type="InterPro" id="IPR045237">
    <property type="entry name" value="COPS7/eIF3m"/>
</dbReference>
<comment type="similarity">
    <text evidence="1">Belongs to the CSN7/EIF3M family. CSN7 subfamily.</text>
</comment>
<dbReference type="OrthoDB" id="10267031at2759"/>
<sequence length="413" mass="45586">MSTTKFTDSQITEKIIDLAASISKQLDDPALSENFSEINKHAKDTQFLHSIDSLLEVAAPLLNADPKAFSDFEIILNQLFVILINLDLILNQKLTAKAIEVISQSSQPLYSLKSLNSFYNIQDVPSLKYEIFNGIVEVCMKNKLAKSVLQPHFVNLLQLTASWEIPQRTIEYIFEKCAFVAYKEGLETDGLDLERQVLTTVYPVGSPKSINCASNLITRLLNNESYFAFDTLINLEAVQALSKSNDGSPSLEYAVLSILASGNSASFASFVAEKTPETLTSSKINVELLTYKIKMISLAALGAQELGKGLSYDKIASRIFNTSSDISDLDIELLIIDTIRNGLINAKIDQLNRTATVTRSIHREFGINEWKLLSSHLNSWKSSLSDLIPVIQNAKLVAQLSNSSAPAVVEISN</sequence>
<dbReference type="EMBL" id="LSSM01000934">
    <property type="protein sequence ID" value="OMJ27576.1"/>
    <property type="molecule type" value="Genomic_DNA"/>
</dbReference>
<keyword evidence="3" id="KW-0648">Protein biosynthesis</keyword>
<dbReference type="AlphaFoldDB" id="A0A1R1YLH9"/>
<dbReference type="InterPro" id="IPR000717">
    <property type="entry name" value="PCI_dom"/>
</dbReference>
<name>A0A1R1YLH9_9FUNG</name>
<evidence type="ECO:0000256" key="1">
    <source>
        <dbReference type="ARBA" id="ARBA00008482"/>
    </source>
</evidence>
<dbReference type="GO" id="GO:0002183">
    <property type="term" value="P:cytoplasmic translational initiation"/>
    <property type="evidence" value="ECO:0007669"/>
    <property type="project" value="TreeGrafter"/>
</dbReference>
<evidence type="ECO:0000313" key="4">
    <source>
        <dbReference type="Proteomes" id="UP000187429"/>
    </source>
</evidence>
<dbReference type="InterPro" id="IPR040750">
    <property type="entry name" value="eIF3m_C_helix"/>
</dbReference>
<protein>
    <submittedName>
        <fullName evidence="3">Eukaryotic translation initiation factor 3 subunit M</fullName>
    </submittedName>
</protein>
<keyword evidence="4" id="KW-1185">Reference proteome</keyword>
<dbReference type="GO" id="GO:0005852">
    <property type="term" value="C:eukaryotic translation initiation factor 3 complex"/>
    <property type="evidence" value="ECO:0007669"/>
    <property type="project" value="TreeGrafter"/>
</dbReference>
<dbReference type="Pfam" id="PF18005">
    <property type="entry name" value="eIF3m_C_helix"/>
    <property type="match status" value="1"/>
</dbReference>
<dbReference type="GO" id="GO:0003743">
    <property type="term" value="F:translation initiation factor activity"/>
    <property type="evidence" value="ECO:0007669"/>
    <property type="project" value="UniProtKB-KW"/>
</dbReference>
<dbReference type="PANTHER" id="PTHR15350">
    <property type="entry name" value="COP9 SIGNALOSOME COMPLEX SUBUNIT 7/DENDRITIC CELL PROTEIN GA17"/>
    <property type="match status" value="1"/>
</dbReference>
<dbReference type="PROSITE" id="PS50250">
    <property type="entry name" value="PCI"/>
    <property type="match status" value="1"/>
</dbReference>